<feature type="transmembrane region" description="Helical" evidence="1">
    <location>
        <begin position="87"/>
        <end position="107"/>
    </location>
</feature>
<keyword evidence="1" id="KW-0472">Membrane</keyword>
<dbReference type="AlphaFoldDB" id="A0AAN6X3R6"/>
<feature type="transmembrane region" description="Helical" evidence="1">
    <location>
        <begin position="20"/>
        <end position="46"/>
    </location>
</feature>
<keyword evidence="1" id="KW-0812">Transmembrane</keyword>
<reference evidence="2" key="1">
    <citation type="journal article" date="2023" name="Mol. Phylogenet. Evol.">
        <title>Genome-scale phylogeny and comparative genomics of the fungal order Sordariales.</title>
        <authorList>
            <person name="Hensen N."/>
            <person name="Bonometti L."/>
            <person name="Westerberg I."/>
            <person name="Brannstrom I.O."/>
            <person name="Guillou S."/>
            <person name="Cros-Aarteil S."/>
            <person name="Calhoun S."/>
            <person name="Haridas S."/>
            <person name="Kuo A."/>
            <person name="Mondo S."/>
            <person name="Pangilinan J."/>
            <person name="Riley R."/>
            <person name="LaButti K."/>
            <person name="Andreopoulos B."/>
            <person name="Lipzen A."/>
            <person name="Chen C."/>
            <person name="Yan M."/>
            <person name="Daum C."/>
            <person name="Ng V."/>
            <person name="Clum A."/>
            <person name="Steindorff A."/>
            <person name="Ohm R.A."/>
            <person name="Martin F."/>
            <person name="Silar P."/>
            <person name="Natvig D.O."/>
            <person name="Lalanne C."/>
            <person name="Gautier V."/>
            <person name="Ament-Velasquez S.L."/>
            <person name="Kruys A."/>
            <person name="Hutchinson M.I."/>
            <person name="Powell A.J."/>
            <person name="Barry K."/>
            <person name="Miller A.N."/>
            <person name="Grigoriev I.V."/>
            <person name="Debuchy R."/>
            <person name="Gladieux P."/>
            <person name="Hiltunen Thoren M."/>
            <person name="Johannesson H."/>
        </authorList>
    </citation>
    <scope>NUCLEOTIDE SEQUENCE</scope>
    <source>
        <strain evidence="2">PSN309</strain>
    </source>
</reference>
<evidence type="ECO:0000313" key="3">
    <source>
        <dbReference type="Proteomes" id="UP001302126"/>
    </source>
</evidence>
<name>A0AAN6X3R6_9PEZI</name>
<dbReference type="Proteomes" id="UP001302126">
    <property type="component" value="Unassembled WGS sequence"/>
</dbReference>
<reference evidence="2" key="2">
    <citation type="submission" date="2023-05" db="EMBL/GenBank/DDBJ databases">
        <authorList>
            <consortium name="Lawrence Berkeley National Laboratory"/>
            <person name="Steindorff A."/>
            <person name="Hensen N."/>
            <person name="Bonometti L."/>
            <person name="Westerberg I."/>
            <person name="Brannstrom I.O."/>
            <person name="Guillou S."/>
            <person name="Cros-Aarteil S."/>
            <person name="Calhoun S."/>
            <person name="Haridas S."/>
            <person name="Kuo A."/>
            <person name="Mondo S."/>
            <person name="Pangilinan J."/>
            <person name="Riley R."/>
            <person name="Labutti K."/>
            <person name="Andreopoulos B."/>
            <person name="Lipzen A."/>
            <person name="Chen C."/>
            <person name="Yanf M."/>
            <person name="Daum C."/>
            <person name="Ng V."/>
            <person name="Clum A."/>
            <person name="Ohm R."/>
            <person name="Martin F."/>
            <person name="Silar P."/>
            <person name="Natvig D."/>
            <person name="Lalanne C."/>
            <person name="Gautier V."/>
            <person name="Ament-Velasquez S.L."/>
            <person name="Kruys A."/>
            <person name="Hutchinson M.I."/>
            <person name="Powell A.J."/>
            <person name="Barry K."/>
            <person name="Miller A.N."/>
            <person name="Grigoriev I.V."/>
            <person name="Debuchy R."/>
            <person name="Gladieux P."/>
            <person name="Thoren M.H."/>
            <person name="Johannesson H."/>
        </authorList>
    </citation>
    <scope>NUCLEOTIDE SEQUENCE</scope>
    <source>
        <strain evidence="2">PSN309</strain>
    </source>
</reference>
<sequence>MILFETTESVIEVLWDVALAFFVVRLAFIYALLTFGTTALLSYVLLPQLQFANGSAHFAPQVLLNLAASVMWARYTVAKYEIPRVVGFRLAIGVLAAVLVLGMEGVLGLMEAGEWKAVGILTASMPVLVMGFEKRGESEVILGQGGFEEKRIGG</sequence>
<accession>A0AAN6X3R6</accession>
<gene>
    <name evidence="2" type="ORF">QBC35DRAFT_481176</name>
</gene>
<organism evidence="2 3">
    <name type="scientific">Podospora australis</name>
    <dbReference type="NCBI Taxonomy" id="1536484"/>
    <lineage>
        <taxon>Eukaryota</taxon>
        <taxon>Fungi</taxon>
        <taxon>Dikarya</taxon>
        <taxon>Ascomycota</taxon>
        <taxon>Pezizomycotina</taxon>
        <taxon>Sordariomycetes</taxon>
        <taxon>Sordariomycetidae</taxon>
        <taxon>Sordariales</taxon>
        <taxon>Podosporaceae</taxon>
        <taxon>Podospora</taxon>
    </lineage>
</organism>
<evidence type="ECO:0000256" key="1">
    <source>
        <dbReference type="SAM" id="Phobius"/>
    </source>
</evidence>
<proteinExistence type="predicted"/>
<protein>
    <submittedName>
        <fullName evidence="2">Uncharacterized protein</fullName>
    </submittedName>
</protein>
<dbReference type="EMBL" id="MU864351">
    <property type="protein sequence ID" value="KAK4193304.1"/>
    <property type="molecule type" value="Genomic_DNA"/>
</dbReference>
<feature type="transmembrane region" description="Helical" evidence="1">
    <location>
        <begin position="58"/>
        <end position="75"/>
    </location>
</feature>
<comment type="caution">
    <text evidence="2">The sequence shown here is derived from an EMBL/GenBank/DDBJ whole genome shotgun (WGS) entry which is preliminary data.</text>
</comment>
<evidence type="ECO:0000313" key="2">
    <source>
        <dbReference type="EMBL" id="KAK4193304.1"/>
    </source>
</evidence>
<keyword evidence="3" id="KW-1185">Reference proteome</keyword>
<keyword evidence="1" id="KW-1133">Transmembrane helix</keyword>